<organism evidence="2 3">
    <name type="scientific">Conchiformibius kuhniae</name>
    <dbReference type="NCBI Taxonomy" id="211502"/>
    <lineage>
        <taxon>Bacteria</taxon>
        <taxon>Pseudomonadati</taxon>
        <taxon>Pseudomonadota</taxon>
        <taxon>Betaproteobacteria</taxon>
        <taxon>Neisseriales</taxon>
        <taxon>Neisseriaceae</taxon>
        <taxon>Conchiformibius</taxon>
    </lineage>
</organism>
<keyword evidence="1" id="KW-0472">Membrane</keyword>
<sequence length="52" mass="5198">MHKAVYLCIAVFAIALGTLFNYGLLVDDDDGGSRSHGGGGAFIGGGFGGGHK</sequence>
<feature type="transmembrane region" description="Helical" evidence="1">
    <location>
        <begin position="5"/>
        <end position="25"/>
    </location>
</feature>
<keyword evidence="1" id="KW-0812">Transmembrane</keyword>
<reference evidence="2" key="2">
    <citation type="submission" date="2024-09" db="EMBL/GenBank/DDBJ databases">
        <authorList>
            <person name="Veyrier F.J."/>
        </authorList>
    </citation>
    <scope>NUCLEOTIDE SEQUENCE</scope>
    <source>
        <strain evidence="2">17694</strain>
    </source>
</reference>
<evidence type="ECO:0000313" key="3">
    <source>
        <dbReference type="Proteomes" id="UP000831534"/>
    </source>
</evidence>
<evidence type="ECO:0000313" key="2">
    <source>
        <dbReference type="EMBL" id="UOP04614.1"/>
    </source>
</evidence>
<keyword evidence="1" id="KW-1133">Transmembrane helix</keyword>
<gene>
    <name evidence="2" type="ORF">LVJ77_10330</name>
</gene>
<proteinExistence type="predicted"/>
<dbReference type="KEGG" id="ckh:LVJ77_10330"/>
<accession>A0A8T9MU42</accession>
<reference evidence="2" key="1">
    <citation type="journal article" date="2022" name="Res Sq">
        <title>Evolution of multicellular longitudinally dividing oral cavity symbionts (Neisseriaceae).</title>
        <authorList>
            <person name="Nyongesa S."/>
            <person name="Weber P."/>
            <person name="Bernet E."/>
            <person name="Pullido F."/>
            <person name="Nieckarz M."/>
            <person name="Delaby M."/>
            <person name="Nieves C."/>
            <person name="Viehboeck T."/>
            <person name="Krause N."/>
            <person name="Rivera-Millot A."/>
            <person name="Nakamura A."/>
            <person name="Vischer N."/>
            <person name="VanNieuwenhze M."/>
            <person name="Brun Y."/>
            <person name="Cava F."/>
            <person name="Bulgheresi S."/>
            <person name="Veyrier F."/>
        </authorList>
    </citation>
    <scope>NUCLEOTIDE SEQUENCE</scope>
    <source>
        <strain evidence="2">17694</strain>
    </source>
</reference>
<evidence type="ECO:0000256" key="1">
    <source>
        <dbReference type="SAM" id="Phobius"/>
    </source>
</evidence>
<dbReference type="AlphaFoldDB" id="A0A8T9MU42"/>
<name>A0A8T9MU42_9NEIS</name>
<keyword evidence="3" id="KW-1185">Reference proteome</keyword>
<protein>
    <submittedName>
        <fullName evidence="2">Uncharacterized protein</fullName>
    </submittedName>
</protein>
<dbReference type="Proteomes" id="UP000831534">
    <property type="component" value="Chromosome"/>
</dbReference>
<dbReference type="EMBL" id="CP091521">
    <property type="protein sequence ID" value="UOP04614.1"/>
    <property type="molecule type" value="Genomic_DNA"/>
</dbReference>
<dbReference type="RefSeq" id="WP_156900911.1">
    <property type="nucleotide sequence ID" value="NZ_CP091521.1"/>
</dbReference>